<gene>
    <name evidence="1" type="ORF">TGRH88_049260</name>
</gene>
<dbReference type="AlphaFoldDB" id="A0A7J6JVE3"/>
<accession>A0A7J6JVE3</accession>
<evidence type="ECO:0000313" key="2">
    <source>
        <dbReference type="Proteomes" id="UP000557509"/>
    </source>
</evidence>
<keyword evidence="2" id="KW-1185">Reference proteome</keyword>
<protein>
    <submittedName>
        <fullName evidence="1">Uncharacterized protein</fullName>
    </submittedName>
</protein>
<dbReference type="Proteomes" id="UP000557509">
    <property type="component" value="Unassembled WGS sequence"/>
</dbReference>
<name>A0A7J6JVE3_TOXGO</name>
<evidence type="ECO:0000313" key="1">
    <source>
        <dbReference type="EMBL" id="KAF4639155.1"/>
    </source>
</evidence>
<sequence length="102" mass="11006">MTFDCGNSWENVVSIRYIWTGNVALIMQTSPLSTALPCIFAAPSADLLPPCLLPQLLHCHSKCFRTPGDCLFSYARQDASSLPLLSTTQKSGGASSTRESLP</sequence>
<comment type="caution">
    <text evidence="1">The sequence shown here is derived from an EMBL/GenBank/DDBJ whole genome shotgun (WGS) entry which is preliminary data.</text>
</comment>
<dbReference type="EMBL" id="JAAUHK010000196">
    <property type="protein sequence ID" value="KAF4639155.1"/>
    <property type="molecule type" value="Genomic_DNA"/>
</dbReference>
<organism evidence="1 2">
    <name type="scientific">Toxoplasma gondii</name>
    <dbReference type="NCBI Taxonomy" id="5811"/>
    <lineage>
        <taxon>Eukaryota</taxon>
        <taxon>Sar</taxon>
        <taxon>Alveolata</taxon>
        <taxon>Apicomplexa</taxon>
        <taxon>Conoidasida</taxon>
        <taxon>Coccidia</taxon>
        <taxon>Eucoccidiorida</taxon>
        <taxon>Eimeriorina</taxon>
        <taxon>Sarcocystidae</taxon>
        <taxon>Toxoplasma</taxon>
    </lineage>
</organism>
<proteinExistence type="predicted"/>
<reference evidence="1 2" key="1">
    <citation type="submission" date="2020-03" db="EMBL/GenBank/DDBJ databases">
        <title>Genome sequence of Toxoplasma gondii RH-88 strain.</title>
        <authorList>
            <person name="Lorenzi H.A."/>
            <person name="Venepally P."/>
            <person name="Rozenberg A."/>
            <person name="Sibley D."/>
        </authorList>
    </citation>
    <scope>NUCLEOTIDE SEQUENCE [LARGE SCALE GENOMIC DNA]</scope>
    <source>
        <strain evidence="1 2">RH-88</strain>
    </source>
</reference>